<gene>
    <name evidence="2" type="ORF">PIB30_047484</name>
</gene>
<feature type="compositionally biased region" description="Basic residues" evidence="1">
    <location>
        <begin position="1"/>
        <end position="11"/>
    </location>
</feature>
<sequence length="276" mass="32405">MPRVKKPIYKRSRGEPSSSMEPPPEGHPMAHWFQSKNDFDHYSKDLAPRKITSPRYFEPNFFEKHLYPNLQACLVAQNLLNHVKIEEQIYPELVVVAYTTLVVAFNDDDMSMTFKLGKDTYSLDSTELIRLWHLDYSGDKIELGGSNKEFNRNYSREDACNLFNIPLHIPRPTVGCLSVEHRLLHYLIVYILIPRANNYGLIMEGDIEMMWRIFKYLKIDLTQEKKKKLEYYNCIDTHVLNHMKIEPNQPQVEAQQDIEEEGDQAMEDVQVEPPQE</sequence>
<reference evidence="2 3" key="1">
    <citation type="journal article" date="2023" name="Plants (Basel)">
        <title>Bridging the Gap: Combining Genomics and Transcriptomics Approaches to Understand Stylosanthes scabra, an Orphan Legume from the Brazilian Caatinga.</title>
        <authorList>
            <person name="Ferreira-Neto J.R.C."/>
            <person name="da Silva M.D."/>
            <person name="Binneck E."/>
            <person name="de Melo N.F."/>
            <person name="da Silva R.H."/>
            <person name="de Melo A.L.T.M."/>
            <person name="Pandolfi V."/>
            <person name="Bustamante F.O."/>
            <person name="Brasileiro-Vidal A.C."/>
            <person name="Benko-Iseppon A.M."/>
        </authorList>
    </citation>
    <scope>NUCLEOTIDE SEQUENCE [LARGE SCALE GENOMIC DNA]</scope>
    <source>
        <tissue evidence="2">Leaves</tissue>
    </source>
</reference>
<proteinExistence type="predicted"/>
<evidence type="ECO:0000313" key="2">
    <source>
        <dbReference type="EMBL" id="MED6123262.1"/>
    </source>
</evidence>
<accession>A0ABU6RGT2</accession>
<comment type="caution">
    <text evidence="2">The sequence shown here is derived from an EMBL/GenBank/DDBJ whole genome shotgun (WGS) entry which is preliminary data.</text>
</comment>
<feature type="region of interest" description="Disordered" evidence="1">
    <location>
        <begin position="1"/>
        <end position="29"/>
    </location>
</feature>
<evidence type="ECO:0000256" key="1">
    <source>
        <dbReference type="SAM" id="MobiDB-lite"/>
    </source>
</evidence>
<dbReference type="Proteomes" id="UP001341840">
    <property type="component" value="Unassembled WGS sequence"/>
</dbReference>
<keyword evidence="3" id="KW-1185">Reference proteome</keyword>
<organism evidence="2 3">
    <name type="scientific">Stylosanthes scabra</name>
    <dbReference type="NCBI Taxonomy" id="79078"/>
    <lineage>
        <taxon>Eukaryota</taxon>
        <taxon>Viridiplantae</taxon>
        <taxon>Streptophyta</taxon>
        <taxon>Embryophyta</taxon>
        <taxon>Tracheophyta</taxon>
        <taxon>Spermatophyta</taxon>
        <taxon>Magnoliopsida</taxon>
        <taxon>eudicotyledons</taxon>
        <taxon>Gunneridae</taxon>
        <taxon>Pentapetalae</taxon>
        <taxon>rosids</taxon>
        <taxon>fabids</taxon>
        <taxon>Fabales</taxon>
        <taxon>Fabaceae</taxon>
        <taxon>Papilionoideae</taxon>
        <taxon>50 kb inversion clade</taxon>
        <taxon>dalbergioids sensu lato</taxon>
        <taxon>Dalbergieae</taxon>
        <taxon>Pterocarpus clade</taxon>
        <taxon>Stylosanthes</taxon>
    </lineage>
</organism>
<name>A0ABU6RGT2_9FABA</name>
<protein>
    <submittedName>
        <fullName evidence="2">Uncharacterized protein</fullName>
    </submittedName>
</protein>
<feature type="compositionally biased region" description="Acidic residues" evidence="1">
    <location>
        <begin position="256"/>
        <end position="276"/>
    </location>
</feature>
<dbReference type="EMBL" id="JASCZI010030512">
    <property type="protein sequence ID" value="MED6123262.1"/>
    <property type="molecule type" value="Genomic_DNA"/>
</dbReference>
<evidence type="ECO:0000313" key="3">
    <source>
        <dbReference type="Proteomes" id="UP001341840"/>
    </source>
</evidence>
<feature type="region of interest" description="Disordered" evidence="1">
    <location>
        <begin position="249"/>
        <end position="276"/>
    </location>
</feature>